<sequence length="65" mass="7060">MRACTHARPAAFIGNPPVPSLPVPPVPGREQAFPRGGWNVPKKDSWLFSPAPRETLNHLTSASFV</sequence>
<dbReference type="Proteomes" id="UP000234681">
    <property type="component" value="Chromosome 12"/>
</dbReference>
<evidence type="ECO:0000313" key="1">
    <source>
        <dbReference type="EMBL" id="EDM13661.1"/>
    </source>
</evidence>
<reference evidence="1 2" key="1">
    <citation type="submission" date="2005-07" db="EMBL/GenBank/DDBJ databases">
        <authorList>
            <person name="Mural R.J."/>
            <person name="Li P.W."/>
            <person name="Adams M.D."/>
            <person name="Amanatides P.G."/>
            <person name="Baden-Tillson H."/>
            <person name="Barnstead M."/>
            <person name="Chin S.H."/>
            <person name="Dew I."/>
            <person name="Evans C.A."/>
            <person name="Ferriera S."/>
            <person name="Flanigan M."/>
            <person name="Fosler C."/>
            <person name="Glodek A."/>
            <person name="Gu Z."/>
            <person name="Holt R.A."/>
            <person name="Jennings D."/>
            <person name="Kraft C.L."/>
            <person name="Lu F."/>
            <person name="Nguyen T."/>
            <person name="Nusskern D.R."/>
            <person name="Pfannkoch C.M."/>
            <person name="Sitter C."/>
            <person name="Sutton G.G."/>
            <person name="Venter J.C."/>
            <person name="Wang Z."/>
            <person name="Woodage T."/>
            <person name="Zheng X.H."/>
            <person name="Zhong F."/>
        </authorList>
    </citation>
    <scope>NUCLEOTIDE SEQUENCE [LARGE SCALE GENOMIC DNA]</scope>
    <source>
        <strain>BN</strain>
        <strain evidence="2">Sprague-Dawley</strain>
    </source>
</reference>
<accession>A6J172</accession>
<name>A6J172_RAT</name>
<organism evidence="1 2">
    <name type="scientific">Rattus norvegicus</name>
    <name type="common">Rat</name>
    <dbReference type="NCBI Taxonomy" id="10116"/>
    <lineage>
        <taxon>Eukaryota</taxon>
        <taxon>Metazoa</taxon>
        <taxon>Chordata</taxon>
        <taxon>Craniata</taxon>
        <taxon>Vertebrata</taxon>
        <taxon>Euteleostomi</taxon>
        <taxon>Mammalia</taxon>
        <taxon>Eutheria</taxon>
        <taxon>Euarchontoglires</taxon>
        <taxon>Glires</taxon>
        <taxon>Rodentia</taxon>
        <taxon>Myomorpha</taxon>
        <taxon>Muroidea</taxon>
        <taxon>Muridae</taxon>
        <taxon>Murinae</taxon>
        <taxon>Rattus</taxon>
    </lineage>
</organism>
<evidence type="ECO:0000313" key="2">
    <source>
        <dbReference type="Proteomes" id="UP000234681"/>
    </source>
</evidence>
<dbReference type="EMBL" id="CH473973">
    <property type="protein sequence ID" value="EDM13661.1"/>
    <property type="molecule type" value="Genomic_DNA"/>
</dbReference>
<gene>
    <name evidence="1" type="ORF">rCG_21609</name>
</gene>
<proteinExistence type="predicted"/>
<protein>
    <submittedName>
        <fullName evidence="1">RCG21609</fullName>
    </submittedName>
</protein>
<dbReference type="AlphaFoldDB" id="A6J172"/>